<gene>
    <name evidence="2" type="ORF">B0H16DRAFT_1901798</name>
</gene>
<name>A0AAD7GUM3_9AGAR</name>
<organism evidence="2 3">
    <name type="scientific">Mycena metata</name>
    <dbReference type="NCBI Taxonomy" id="1033252"/>
    <lineage>
        <taxon>Eukaryota</taxon>
        <taxon>Fungi</taxon>
        <taxon>Dikarya</taxon>
        <taxon>Basidiomycota</taxon>
        <taxon>Agaricomycotina</taxon>
        <taxon>Agaricomycetes</taxon>
        <taxon>Agaricomycetidae</taxon>
        <taxon>Agaricales</taxon>
        <taxon>Marasmiineae</taxon>
        <taxon>Mycenaceae</taxon>
        <taxon>Mycena</taxon>
    </lineage>
</organism>
<dbReference type="AlphaFoldDB" id="A0AAD7GUM3"/>
<keyword evidence="3" id="KW-1185">Reference proteome</keyword>
<sequence>MSITASPTFFRVPMPIPRTPHAPYFDEREVRHFLHLILQNGSNAGIIDADELVTFIVRYSSDRVREIIRYIPELDDDTPNRTWSAAEQQMLLLYGSSDEERRSTERELIEYCRIQSAKSPYRTKIEVEQYLRGFQFIAAPLLKQREITTAQCDFYFVSGISSSIKNWFISQVPESQHTRSNPIPLADSVDILYSYFDPDALFPDACVLTTHTDFDLCAHHSAPATILFPTANLRKYQDTFPLSSASSHLEPEAIATPYIEEIDLHLEETIETRSVSPVEELFKASPDPSPVSSTPSPLELPAVRQRKHVHWDLGDVDEPHQDFTAEEQFKVPPSDDEPAEETRYQSTGSAIDSSEEYSITDRVSGLRWALDELKRLAAHPDVDQASVADIARGIQAELDQCSISTLCGYVGLQVSSHSSFNDDDSGGVSEMVADVVAPTIMDDDYECYLAGEYDYFELSSSDVLQSSDSGDLTESDSKSVFDFIASSEQQFNKIDFAFAEYPITPEPNVSTPQDDSSANSNAELSFNCEFDYTHPFSDSTAPSTSQEVNDELERYLSGEDPVYSDFQLSSSIVADRTS</sequence>
<dbReference type="EMBL" id="JARKIB010000471">
    <property type="protein sequence ID" value="KAJ7705641.1"/>
    <property type="molecule type" value="Genomic_DNA"/>
</dbReference>
<evidence type="ECO:0000256" key="1">
    <source>
        <dbReference type="SAM" id="MobiDB-lite"/>
    </source>
</evidence>
<reference evidence="2" key="1">
    <citation type="submission" date="2023-03" db="EMBL/GenBank/DDBJ databases">
        <title>Massive genome expansion in bonnet fungi (Mycena s.s.) driven by repeated elements and novel gene families across ecological guilds.</title>
        <authorList>
            <consortium name="Lawrence Berkeley National Laboratory"/>
            <person name="Harder C.B."/>
            <person name="Miyauchi S."/>
            <person name="Viragh M."/>
            <person name="Kuo A."/>
            <person name="Thoen E."/>
            <person name="Andreopoulos B."/>
            <person name="Lu D."/>
            <person name="Skrede I."/>
            <person name="Drula E."/>
            <person name="Henrissat B."/>
            <person name="Morin E."/>
            <person name="Kohler A."/>
            <person name="Barry K."/>
            <person name="LaButti K."/>
            <person name="Morin E."/>
            <person name="Salamov A."/>
            <person name="Lipzen A."/>
            <person name="Mereny Z."/>
            <person name="Hegedus B."/>
            <person name="Baldrian P."/>
            <person name="Stursova M."/>
            <person name="Weitz H."/>
            <person name="Taylor A."/>
            <person name="Grigoriev I.V."/>
            <person name="Nagy L.G."/>
            <person name="Martin F."/>
            <person name="Kauserud H."/>
        </authorList>
    </citation>
    <scope>NUCLEOTIDE SEQUENCE</scope>
    <source>
        <strain evidence="2">CBHHK182m</strain>
    </source>
</reference>
<feature type="region of interest" description="Disordered" evidence="1">
    <location>
        <begin position="282"/>
        <end position="301"/>
    </location>
</feature>
<feature type="region of interest" description="Disordered" evidence="1">
    <location>
        <begin position="328"/>
        <end position="356"/>
    </location>
</feature>
<comment type="caution">
    <text evidence="2">The sequence shown here is derived from an EMBL/GenBank/DDBJ whole genome shotgun (WGS) entry which is preliminary data.</text>
</comment>
<dbReference type="Proteomes" id="UP001215598">
    <property type="component" value="Unassembled WGS sequence"/>
</dbReference>
<evidence type="ECO:0000313" key="3">
    <source>
        <dbReference type="Proteomes" id="UP001215598"/>
    </source>
</evidence>
<evidence type="ECO:0000313" key="2">
    <source>
        <dbReference type="EMBL" id="KAJ7705641.1"/>
    </source>
</evidence>
<accession>A0AAD7GUM3</accession>
<protein>
    <submittedName>
        <fullName evidence="2">Uncharacterized protein</fullName>
    </submittedName>
</protein>
<proteinExistence type="predicted"/>